<evidence type="ECO:0000313" key="1">
    <source>
        <dbReference type="EMBL" id="GFQ89104.1"/>
    </source>
</evidence>
<dbReference type="EMBL" id="BMAO01023506">
    <property type="protein sequence ID" value="GFQ89104.1"/>
    <property type="molecule type" value="Genomic_DNA"/>
</dbReference>
<sequence>MHFQRVIDVNGAHIDVSVLPPPGPFPIVGVLPPPDHSTYYHHRATRRTIVIGPLDVLPPSGHSTYYRHRDFSDRGRTTTTGPFPIVDVLPPTGLF</sequence>
<gene>
    <name evidence="1" type="ORF">TNCT_133731</name>
</gene>
<name>A0A8X6KXQ8_TRICU</name>
<keyword evidence="2" id="KW-1185">Reference proteome</keyword>
<organism evidence="1 2">
    <name type="scientific">Trichonephila clavata</name>
    <name type="common">Joro spider</name>
    <name type="synonym">Nephila clavata</name>
    <dbReference type="NCBI Taxonomy" id="2740835"/>
    <lineage>
        <taxon>Eukaryota</taxon>
        <taxon>Metazoa</taxon>
        <taxon>Ecdysozoa</taxon>
        <taxon>Arthropoda</taxon>
        <taxon>Chelicerata</taxon>
        <taxon>Arachnida</taxon>
        <taxon>Araneae</taxon>
        <taxon>Araneomorphae</taxon>
        <taxon>Entelegynae</taxon>
        <taxon>Araneoidea</taxon>
        <taxon>Nephilidae</taxon>
        <taxon>Trichonephila</taxon>
    </lineage>
</organism>
<accession>A0A8X6KXQ8</accession>
<dbReference type="AlphaFoldDB" id="A0A8X6KXQ8"/>
<proteinExistence type="predicted"/>
<reference evidence="1" key="1">
    <citation type="submission" date="2020-07" db="EMBL/GenBank/DDBJ databases">
        <title>Multicomponent nature underlies the extraordinary mechanical properties of spider dragline silk.</title>
        <authorList>
            <person name="Kono N."/>
            <person name="Nakamura H."/>
            <person name="Mori M."/>
            <person name="Yoshida Y."/>
            <person name="Ohtoshi R."/>
            <person name="Malay A.D."/>
            <person name="Moran D.A.P."/>
            <person name="Tomita M."/>
            <person name="Numata K."/>
            <person name="Arakawa K."/>
        </authorList>
    </citation>
    <scope>NUCLEOTIDE SEQUENCE</scope>
</reference>
<dbReference type="Proteomes" id="UP000887116">
    <property type="component" value="Unassembled WGS sequence"/>
</dbReference>
<comment type="caution">
    <text evidence="1">The sequence shown here is derived from an EMBL/GenBank/DDBJ whole genome shotgun (WGS) entry which is preliminary data.</text>
</comment>
<protein>
    <submittedName>
        <fullName evidence="1">Uncharacterized protein</fullName>
    </submittedName>
</protein>
<evidence type="ECO:0000313" key="2">
    <source>
        <dbReference type="Proteomes" id="UP000887116"/>
    </source>
</evidence>